<accession>A0A8T2R0H9</accession>
<evidence type="ECO:0000313" key="1">
    <source>
        <dbReference type="EMBL" id="KAH7289912.1"/>
    </source>
</evidence>
<protein>
    <submittedName>
        <fullName evidence="1">Uncharacterized protein</fullName>
    </submittedName>
</protein>
<sequence>MEPNLPHRLSLLMPEYDMDHPQFSLSYFASYLGIESQHMSNICDTTCCHLIILHKLRSLNQRLLICINPISFHSMSIEI</sequence>
<dbReference type="Proteomes" id="UP000825935">
    <property type="component" value="Chromosome 30"/>
</dbReference>
<name>A0A8T2R0H9_CERRI</name>
<comment type="caution">
    <text evidence="1">The sequence shown here is derived from an EMBL/GenBank/DDBJ whole genome shotgun (WGS) entry which is preliminary data.</text>
</comment>
<dbReference type="AlphaFoldDB" id="A0A8T2R0H9"/>
<keyword evidence="2" id="KW-1185">Reference proteome</keyword>
<dbReference type="EMBL" id="CM035435">
    <property type="protein sequence ID" value="KAH7289912.1"/>
    <property type="molecule type" value="Genomic_DNA"/>
</dbReference>
<proteinExistence type="predicted"/>
<organism evidence="1 2">
    <name type="scientific">Ceratopteris richardii</name>
    <name type="common">Triangle waterfern</name>
    <dbReference type="NCBI Taxonomy" id="49495"/>
    <lineage>
        <taxon>Eukaryota</taxon>
        <taxon>Viridiplantae</taxon>
        <taxon>Streptophyta</taxon>
        <taxon>Embryophyta</taxon>
        <taxon>Tracheophyta</taxon>
        <taxon>Polypodiopsida</taxon>
        <taxon>Polypodiidae</taxon>
        <taxon>Polypodiales</taxon>
        <taxon>Pteridineae</taxon>
        <taxon>Pteridaceae</taxon>
        <taxon>Parkerioideae</taxon>
        <taxon>Ceratopteris</taxon>
    </lineage>
</organism>
<reference evidence="1" key="1">
    <citation type="submission" date="2021-08" db="EMBL/GenBank/DDBJ databases">
        <title>WGS assembly of Ceratopteris richardii.</title>
        <authorList>
            <person name="Marchant D.B."/>
            <person name="Chen G."/>
            <person name="Jenkins J."/>
            <person name="Shu S."/>
            <person name="Leebens-Mack J."/>
            <person name="Grimwood J."/>
            <person name="Schmutz J."/>
            <person name="Soltis P."/>
            <person name="Soltis D."/>
            <person name="Chen Z.-H."/>
        </authorList>
    </citation>
    <scope>NUCLEOTIDE SEQUENCE</scope>
    <source>
        <strain evidence="1">Whitten #5841</strain>
        <tissue evidence="1">Leaf</tissue>
    </source>
</reference>
<evidence type="ECO:0000313" key="2">
    <source>
        <dbReference type="Proteomes" id="UP000825935"/>
    </source>
</evidence>
<gene>
    <name evidence="1" type="ORF">KP509_30G023500</name>
</gene>